<evidence type="ECO:0000313" key="2">
    <source>
        <dbReference type="Proteomes" id="UP000006729"/>
    </source>
</evidence>
<evidence type="ECO:0000313" key="1">
    <source>
        <dbReference type="EMBL" id="PNT37592.1"/>
    </source>
</evidence>
<dbReference type="Proteomes" id="UP000006729">
    <property type="component" value="Chromosome 5"/>
</dbReference>
<dbReference type="EMBL" id="CM009294">
    <property type="protein sequence ID" value="PNT37592.1"/>
    <property type="molecule type" value="Genomic_DNA"/>
</dbReference>
<dbReference type="InParanoid" id="U5GGJ2"/>
<keyword evidence="2" id="KW-1185">Reference proteome</keyword>
<reference evidence="1 2" key="1">
    <citation type="journal article" date="2006" name="Science">
        <title>The genome of black cottonwood, Populus trichocarpa (Torr. &amp; Gray).</title>
        <authorList>
            <person name="Tuskan G.A."/>
            <person name="Difazio S."/>
            <person name="Jansson S."/>
            <person name="Bohlmann J."/>
            <person name="Grigoriev I."/>
            <person name="Hellsten U."/>
            <person name="Putnam N."/>
            <person name="Ralph S."/>
            <person name="Rombauts S."/>
            <person name="Salamov A."/>
            <person name="Schein J."/>
            <person name="Sterck L."/>
            <person name="Aerts A."/>
            <person name="Bhalerao R.R."/>
            <person name="Bhalerao R.P."/>
            <person name="Blaudez D."/>
            <person name="Boerjan W."/>
            <person name="Brun A."/>
            <person name="Brunner A."/>
            <person name="Busov V."/>
            <person name="Campbell M."/>
            <person name="Carlson J."/>
            <person name="Chalot M."/>
            <person name="Chapman J."/>
            <person name="Chen G.L."/>
            <person name="Cooper D."/>
            <person name="Coutinho P.M."/>
            <person name="Couturier J."/>
            <person name="Covert S."/>
            <person name="Cronk Q."/>
            <person name="Cunningham R."/>
            <person name="Davis J."/>
            <person name="Degroeve S."/>
            <person name="Dejardin A."/>
            <person name="Depamphilis C."/>
            <person name="Detter J."/>
            <person name="Dirks B."/>
            <person name="Dubchak I."/>
            <person name="Duplessis S."/>
            <person name="Ehlting J."/>
            <person name="Ellis B."/>
            <person name="Gendler K."/>
            <person name="Goodstein D."/>
            <person name="Gribskov M."/>
            <person name="Grimwood J."/>
            <person name="Groover A."/>
            <person name="Gunter L."/>
            <person name="Hamberger B."/>
            <person name="Heinze B."/>
            <person name="Helariutta Y."/>
            <person name="Henrissat B."/>
            <person name="Holligan D."/>
            <person name="Holt R."/>
            <person name="Huang W."/>
            <person name="Islam-Faridi N."/>
            <person name="Jones S."/>
            <person name="Jones-Rhoades M."/>
            <person name="Jorgensen R."/>
            <person name="Joshi C."/>
            <person name="Kangasjarvi J."/>
            <person name="Karlsson J."/>
            <person name="Kelleher C."/>
            <person name="Kirkpatrick R."/>
            <person name="Kirst M."/>
            <person name="Kohler A."/>
            <person name="Kalluri U."/>
            <person name="Larimer F."/>
            <person name="Leebens-Mack J."/>
            <person name="Leple J.C."/>
            <person name="Locascio P."/>
            <person name="Lou Y."/>
            <person name="Lucas S."/>
            <person name="Martin F."/>
            <person name="Montanini B."/>
            <person name="Napoli C."/>
            <person name="Nelson D.R."/>
            <person name="Nelson C."/>
            <person name="Nieminen K."/>
            <person name="Nilsson O."/>
            <person name="Pereda V."/>
            <person name="Peter G."/>
            <person name="Philippe R."/>
            <person name="Pilate G."/>
            <person name="Poliakov A."/>
            <person name="Razumovskaya J."/>
            <person name="Richardson P."/>
            <person name="Rinaldi C."/>
            <person name="Ritland K."/>
            <person name="Rouze P."/>
            <person name="Ryaboy D."/>
            <person name="Schmutz J."/>
            <person name="Schrader J."/>
            <person name="Segerman B."/>
            <person name="Shin H."/>
            <person name="Siddiqui A."/>
            <person name="Sterky F."/>
            <person name="Terry A."/>
            <person name="Tsai C.J."/>
            <person name="Uberbacher E."/>
            <person name="Unneberg P."/>
            <person name="Vahala J."/>
            <person name="Wall K."/>
            <person name="Wessler S."/>
            <person name="Yang G."/>
            <person name="Yin T."/>
            <person name="Douglas C."/>
            <person name="Marra M."/>
            <person name="Sandberg G."/>
            <person name="Van de Peer Y."/>
            <person name="Rokhsar D."/>
        </authorList>
    </citation>
    <scope>NUCLEOTIDE SEQUENCE [LARGE SCALE GENOMIC DNA]</scope>
    <source>
        <strain evidence="2">cv. Nisqually</strain>
    </source>
</reference>
<dbReference type="HOGENOM" id="CLU_2780581_0_0_1"/>
<sequence length="69" mass="7623">MARLDDISVDLTCSIPLPIDNLLCQGQNGIPMVKAPLTSAVSFCKPKTRRKHSSCSFCFSLYIHVLNNI</sequence>
<organism evidence="1 2">
    <name type="scientific">Populus trichocarpa</name>
    <name type="common">Western balsam poplar</name>
    <name type="synonym">Populus balsamifera subsp. trichocarpa</name>
    <dbReference type="NCBI Taxonomy" id="3694"/>
    <lineage>
        <taxon>Eukaryota</taxon>
        <taxon>Viridiplantae</taxon>
        <taxon>Streptophyta</taxon>
        <taxon>Embryophyta</taxon>
        <taxon>Tracheophyta</taxon>
        <taxon>Spermatophyta</taxon>
        <taxon>Magnoliopsida</taxon>
        <taxon>eudicotyledons</taxon>
        <taxon>Gunneridae</taxon>
        <taxon>Pentapetalae</taxon>
        <taxon>rosids</taxon>
        <taxon>fabids</taxon>
        <taxon>Malpighiales</taxon>
        <taxon>Salicaceae</taxon>
        <taxon>Saliceae</taxon>
        <taxon>Populus</taxon>
    </lineage>
</organism>
<dbReference type="AlphaFoldDB" id="U5GGJ2"/>
<protein>
    <submittedName>
        <fullName evidence="1">Uncharacterized protein</fullName>
    </submittedName>
</protein>
<gene>
    <name evidence="1" type="ORF">POPTR_005G197600</name>
</gene>
<proteinExistence type="predicted"/>
<accession>U5GGJ2</accession>
<name>U5GGJ2_POPTR</name>